<name>A0ABT9BA65_9BACT</name>
<comment type="caution">
    <text evidence="1">The sequence shown here is derived from an EMBL/GenBank/DDBJ whole genome shotgun (WGS) entry which is preliminary data.</text>
</comment>
<gene>
    <name evidence="1" type="ORF">Q5H93_10280</name>
</gene>
<dbReference type="EC" id="2.1.1.-" evidence="1"/>
<dbReference type="GO" id="GO:0008168">
    <property type="term" value="F:methyltransferase activity"/>
    <property type="evidence" value="ECO:0007669"/>
    <property type="project" value="UniProtKB-KW"/>
</dbReference>
<dbReference type="RefSeq" id="WP_305006437.1">
    <property type="nucleotide sequence ID" value="NZ_JAUQSY010000006.1"/>
</dbReference>
<dbReference type="SUPFAM" id="SSF53335">
    <property type="entry name" value="S-adenosyl-L-methionine-dependent methyltransferases"/>
    <property type="match status" value="1"/>
</dbReference>
<organism evidence="1 2">
    <name type="scientific">Hymenobacter aranciens</name>
    <dbReference type="NCBI Taxonomy" id="3063996"/>
    <lineage>
        <taxon>Bacteria</taxon>
        <taxon>Pseudomonadati</taxon>
        <taxon>Bacteroidota</taxon>
        <taxon>Cytophagia</taxon>
        <taxon>Cytophagales</taxon>
        <taxon>Hymenobacteraceae</taxon>
        <taxon>Hymenobacter</taxon>
    </lineage>
</organism>
<proteinExistence type="predicted"/>
<keyword evidence="1" id="KW-0489">Methyltransferase</keyword>
<evidence type="ECO:0000313" key="1">
    <source>
        <dbReference type="EMBL" id="MDO7875118.1"/>
    </source>
</evidence>
<dbReference type="Pfam" id="PF13578">
    <property type="entry name" value="Methyltransf_24"/>
    <property type="match status" value="1"/>
</dbReference>
<reference evidence="1" key="1">
    <citation type="submission" date="2023-07" db="EMBL/GenBank/DDBJ databases">
        <authorList>
            <person name="Kim M.K."/>
        </authorList>
    </citation>
    <scope>NUCLEOTIDE SEQUENCE</scope>
    <source>
        <strain evidence="1">ASUV-10-1</strain>
    </source>
</reference>
<dbReference type="Proteomes" id="UP001176429">
    <property type="component" value="Unassembled WGS sequence"/>
</dbReference>
<dbReference type="InterPro" id="IPR029063">
    <property type="entry name" value="SAM-dependent_MTases_sf"/>
</dbReference>
<protein>
    <submittedName>
        <fullName evidence="1">Class I SAM-dependent methyltransferase</fullName>
        <ecNumber evidence="1">2.1.1.-</ecNumber>
    </submittedName>
</protein>
<dbReference type="EMBL" id="JAUQSY010000006">
    <property type="protein sequence ID" value="MDO7875118.1"/>
    <property type="molecule type" value="Genomic_DNA"/>
</dbReference>
<dbReference type="Gene3D" id="3.40.50.150">
    <property type="entry name" value="Vaccinia Virus protein VP39"/>
    <property type="match status" value="1"/>
</dbReference>
<evidence type="ECO:0000313" key="2">
    <source>
        <dbReference type="Proteomes" id="UP001176429"/>
    </source>
</evidence>
<dbReference type="GO" id="GO:0032259">
    <property type="term" value="P:methylation"/>
    <property type="evidence" value="ECO:0007669"/>
    <property type="project" value="UniProtKB-KW"/>
</dbReference>
<keyword evidence="2" id="KW-1185">Reference proteome</keyword>
<keyword evidence="1" id="KW-0808">Transferase</keyword>
<sequence>MSRLSVVWQAFRSLVRTPSLLTHVVAGDVAAWRERALAHASRVSATGLPLTPLAHFLTPADTTVRPFAFREGGSLPTDLLLLRALARRVPQSRYFEIGTWRGESAANVAAVAAEVLTLNLSAEELRALGLSERYIELHGFFSRPLPNVTHLHGNSATYDFAALPPPFDVIFIDGDHRYEAVCTDTRRVFEHLVGPATVVVWHDASRQPGEPRWEVLAGILDGLPATATGQLVQVENTLCALYSPHPLPKQEPNQLADPETWFEVTVKSINN</sequence>
<accession>A0ABT9BA65</accession>